<dbReference type="InterPro" id="IPR027417">
    <property type="entry name" value="P-loop_NTPase"/>
</dbReference>
<sequence length="298" mass="32033">MSTDQAASLRSLATSKLTSPKAAPGPGRNTRVIAVTSGKGGVGKTNTSANLAFVAAGTGKKVLVIDADIGLANLDITLGITPKYHMGDVLRGTCTLKEVIIPGPNGMWVIPGGSGLDEVARVEEQQMLSILGQSQELDDFDIVIIDTGAGISELVLNFLLVAHEIVIVTTPEPTAFSDAYAVIKHLTTKYQKQNLKLLVNMVKSSSEGQQIHMKMNIMLKRFIQSEIAYLGSVSDDAMLRKCVRKQKLVCDLYPASPASKNFQNLAQRLFDGSTNIISTAQAGFFSSFFERILSGRRS</sequence>
<evidence type="ECO:0000313" key="5">
    <source>
        <dbReference type="Proteomes" id="UP000002572"/>
    </source>
</evidence>
<dbReference type="SUPFAM" id="SSF52540">
    <property type="entry name" value="P-loop containing nucleoside triphosphate hydrolases"/>
    <property type="match status" value="1"/>
</dbReference>
<dbReference type="KEGG" id="din:Selin_1364"/>
<dbReference type="GO" id="GO:0005524">
    <property type="term" value="F:ATP binding"/>
    <property type="evidence" value="ECO:0007669"/>
    <property type="project" value="UniProtKB-KW"/>
</dbReference>
<reference evidence="4 5" key="1">
    <citation type="submission" date="2010-12" db="EMBL/GenBank/DDBJ databases">
        <title>Complete sequence of Desulfurispirillum indicum S5.</title>
        <authorList>
            <consortium name="US DOE Joint Genome Institute"/>
            <person name="Lucas S."/>
            <person name="Copeland A."/>
            <person name="Lapidus A."/>
            <person name="Cheng J.-F."/>
            <person name="Goodwin L."/>
            <person name="Pitluck S."/>
            <person name="Chertkov O."/>
            <person name="Held B."/>
            <person name="Detter J.C."/>
            <person name="Han C."/>
            <person name="Tapia R."/>
            <person name="Land M."/>
            <person name="Hauser L."/>
            <person name="Kyrpides N."/>
            <person name="Ivanova N."/>
            <person name="Mikhailova N."/>
            <person name="Haggblom M."/>
            <person name="Rauschenbach I."/>
            <person name="Bini E."/>
            <person name="Woyke T."/>
        </authorList>
    </citation>
    <scope>NUCLEOTIDE SEQUENCE [LARGE SCALE GENOMIC DNA]</scope>
    <source>
        <strain evidence="5">ATCC BAA-1389 / DSM 22839 / S5</strain>
    </source>
</reference>
<dbReference type="AlphaFoldDB" id="E6W663"/>
<dbReference type="Proteomes" id="UP000002572">
    <property type="component" value="Chromosome"/>
</dbReference>
<feature type="domain" description="AAA" evidence="3">
    <location>
        <begin position="31"/>
        <end position="196"/>
    </location>
</feature>
<dbReference type="PIRSF" id="PIRSF003092">
    <property type="entry name" value="MinD"/>
    <property type="match status" value="1"/>
</dbReference>
<dbReference type="InterPro" id="IPR025669">
    <property type="entry name" value="AAA_dom"/>
</dbReference>
<keyword evidence="2" id="KW-0067">ATP-binding</keyword>
<evidence type="ECO:0000256" key="1">
    <source>
        <dbReference type="ARBA" id="ARBA00022741"/>
    </source>
</evidence>
<dbReference type="HOGENOM" id="CLU_037612_0_0_0"/>
<dbReference type="Gene3D" id="3.40.50.300">
    <property type="entry name" value="P-loop containing nucleotide triphosphate hydrolases"/>
    <property type="match status" value="1"/>
</dbReference>
<proteinExistence type="predicted"/>
<name>E6W663_DESIS</name>
<accession>E6W663</accession>
<keyword evidence="1" id="KW-0547">Nucleotide-binding</keyword>
<evidence type="ECO:0000256" key="2">
    <source>
        <dbReference type="ARBA" id="ARBA00022840"/>
    </source>
</evidence>
<protein>
    <submittedName>
        <fullName evidence="4">NifH/FrxC:cobyrinic acid a,c-diamide synthase</fullName>
    </submittedName>
</protein>
<dbReference type="eggNOG" id="COG0455">
    <property type="taxonomic scope" value="Bacteria"/>
</dbReference>
<dbReference type="EMBL" id="CP002432">
    <property type="protein sequence ID" value="ADU66099.1"/>
    <property type="molecule type" value="Genomic_DNA"/>
</dbReference>
<dbReference type="Pfam" id="PF13614">
    <property type="entry name" value="AAA_31"/>
    <property type="match status" value="1"/>
</dbReference>
<dbReference type="GO" id="GO:0009898">
    <property type="term" value="C:cytoplasmic side of plasma membrane"/>
    <property type="evidence" value="ECO:0007669"/>
    <property type="project" value="TreeGrafter"/>
</dbReference>
<keyword evidence="5" id="KW-1185">Reference proteome</keyword>
<dbReference type="STRING" id="653733.Selin_1364"/>
<dbReference type="GO" id="GO:0016887">
    <property type="term" value="F:ATP hydrolysis activity"/>
    <property type="evidence" value="ECO:0007669"/>
    <property type="project" value="TreeGrafter"/>
</dbReference>
<gene>
    <name evidence="4" type="ordered locus">Selin_1364</name>
</gene>
<dbReference type="PANTHER" id="PTHR43384">
    <property type="entry name" value="SEPTUM SITE-DETERMINING PROTEIN MIND HOMOLOG, CHLOROPLASTIC-RELATED"/>
    <property type="match status" value="1"/>
</dbReference>
<dbReference type="GO" id="GO:0051782">
    <property type="term" value="P:negative regulation of cell division"/>
    <property type="evidence" value="ECO:0007669"/>
    <property type="project" value="TreeGrafter"/>
</dbReference>
<dbReference type="CDD" id="cd02038">
    <property type="entry name" value="FlhG-like"/>
    <property type="match status" value="1"/>
</dbReference>
<dbReference type="InterPro" id="IPR033875">
    <property type="entry name" value="FlhG"/>
</dbReference>
<dbReference type="InParanoid" id="E6W663"/>
<evidence type="ECO:0000313" key="4">
    <source>
        <dbReference type="EMBL" id="ADU66099.1"/>
    </source>
</evidence>
<dbReference type="PANTHER" id="PTHR43384:SF4">
    <property type="entry name" value="CELLULOSE BIOSYNTHESIS PROTEIN BCSQ-RELATED"/>
    <property type="match status" value="1"/>
</dbReference>
<evidence type="ECO:0000259" key="3">
    <source>
        <dbReference type="Pfam" id="PF13614"/>
    </source>
</evidence>
<organism evidence="4 5">
    <name type="scientific">Desulfurispirillum indicum (strain ATCC BAA-1389 / DSM 22839 / S5)</name>
    <dbReference type="NCBI Taxonomy" id="653733"/>
    <lineage>
        <taxon>Bacteria</taxon>
        <taxon>Pseudomonadati</taxon>
        <taxon>Chrysiogenota</taxon>
        <taxon>Chrysiogenia</taxon>
        <taxon>Chrysiogenales</taxon>
        <taxon>Chrysiogenaceae</taxon>
        <taxon>Desulfurispirillum</taxon>
    </lineage>
</organism>
<dbReference type="FunCoup" id="E6W663">
    <property type="interactions" value="501"/>
</dbReference>
<dbReference type="GO" id="GO:0005829">
    <property type="term" value="C:cytosol"/>
    <property type="evidence" value="ECO:0007669"/>
    <property type="project" value="TreeGrafter"/>
</dbReference>
<dbReference type="OrthoDB" id="9773088at2"/>
<dbReference type="InterPro" id="IPR025501">
    <property type="entry name" value="MinD_FleN"/>
</dbReference>
<dbReference type="RefSeq" id="WP_013505980.1">
    <property type="nucleotide sequence ID" value="NC_014836.1"/>
</dbReference>
<dbReference type="InterPro" id="IPR050625">
    <property type="entry name" value="ParA/MinD_ATPase"/>
</dbReference>